<dbReference type="GO" id="GO:0005634">
    <property type="term" value="C:nucleus"/>
    <property type="evidence" value="ECO:0007669"/>
    <property type="project" value="UniProtKB-SubCell"/>
</dbReference>
<accession>A0A8H5B095</accession>
<keyword evidence="4" id="KW-0677">Repeat</keyword>
<feature type="region of interest" description="Disordered" evidence="12">
    <location>
        <begin position="76"/>
        <end position="323"/>
    </location>
</feature>
<feature type="compositionally biased region" description="Low complexity" evidence="12">
    <location>
        <begin position="193"/>
        <end position="203"/>
    </location>
</feature>
<comment type="function">
    <text evidence="9">Seems to have a role in zinc absorption and may function as an intracellular zinc transport protein.</text>
</comment>
<protein>
    <recommendedName>
        <fullName evidence="10">Cysteine-rich protein 1</fullName>
    </recommendedName>
</protein>
<dbReference type="GO" id="GO:0046872">
    <property type="term" value="F:metal ion binding"/>
    <property type="evidence" value="ECO:0007669"/>
    <property type="project" value="UniProtKB-KW"/>
</dbReference>
<keyword evidence="6" id="KW-0007">Acetylation</keyword>
<keyword evidence="3 11" id="KW-0479">Metal-binding</keyword>
<dbReference type="PROSITE" id="PS00478">
    <property type="entry name" value="LIM_DOMAIN_1"/>
    <property type="match status" value="2"/>
</dbReference>
<proteinExistence type="predicted"/>
<evidence type="ECO:0000256" key="11">
    <source>
        <dbReference type="PROSITE-ProRule" id="PRU00125"/>
    </source>
</evidence>
<feature type="domain" description="LIM zinc-binding" evidence="13">
    <location>
        <begin position="364"/>
        <end position="424"/>
    </location>
</feature>
<dbReference type="GO" id="GO:0005737">
    <property type="term" value="C:cytoplasm"/>
    <property type="evidence" value="ECO:0007669"/>
    <property type="project" value="TreeGrafter"/>
</dbReference>
<dbReference type="PANTHER" id="PTHR24215">
    <property type="entry name" value="RHO-GTPASE-ACTIVATING PROTEIN LRG1"/>
    <property type="match status" value="1"/>
</dbReference>
<dbReference type="FunFam" id="2.10.110.10:FF:000054">
    <property type="entry name" value="Cysteine-rich protein 1"/>
    <property type="match status" value="1"/>
</dbReference>
<feature type="compositionally biased region" description="Polar residues" evidence="12">
    <location>
        <begin position="226"/>
        <end position="237"/>
    </location>
</feature>
<evidence type="ECO:0000256" key="4">
    <source>
        <dbReference type="ARBA" id="ARBA00022737"/>
    </source>
</evidence>
<evidence type="ECO:0000256" key="6">
    <source>
        <dbReference type="ARBA" id="ARBA00022990"/>
    </source>
</evidence>
<name>A0A8H5B095_9AGAR</name>
<reference evidence="14 15" key="1">
    <citation type="journal article" date="2020" name="ISME J.">
        <title>Uncovering the hidden diversity of litter-decomposition mechanisms in mushroom-forming fungi.</title>
        <authorList>
            <person name="Floudas D."/>
            <person name="Bentzer J."/>
            <person name="Ahren D."/>
            <person name="Johansson T."/>
            <person name="Persson P."/>
            <person name="Tunlid A."/>
        </authorList>
    </citation>
    <scope>NUCLEOTIDE SEQUENCE [LARGE SCALE GENOMIC DNA]</scope>
    <source>
        <strain evidence="14 15">CBS 101986</strain>
    </source>
</reference>
<evidence type="ECO:0000259" key="13">
    <source>
        <dbReference type="PROSITE" id="PS50023"/>
    </source>
</evidence>
<evidence type="ECO:0000256" key="5">
    <source>
        <dbReference type="ARBA" id="ARBA00022833"/>
    </source>
</evidence>
<dbReference type="FunFam" id="2.10.110.10:FF:000001">
    <property type="entry name" value="Cysteine and glycine-rich protein 1"/>
    <property type="match status" value="1"/>
</dbReference>
<dbReference type="OrthoDB" id="8062037at2759"/>
<evidence type="ECO:0000313" key="14">
    <source>
        <dbReference type="EMBL" id="KAF5314271.1"/>
    </source>
</evidence>
<keyword evidence="2" id="KW-0488">Methylation</keyword>
<dbReference type="CDD" id="cd09326">
    <property type="entry name" value="LIM_CRP_like"/>
    <property type="match status" value="2"/>
</dbReference>
<evidence type="ECO:0000256" key="9">
    <source>
        <dbReference type="ARBA" id="ARBA00055254"/>
    </source>
</evidence>
<dbReference type="Gene3D" id="2.10.110.10">
    <property type="entry name" value="Cysteine Rich Protein"/>
    <property type="match status" value="2"/>
</dbReference>
<dbReference type="InterPro" id="IPR001781">
    <property type="entry name" value="Znf_LIM"/>
</dbReference>
<sequence>MHPFGGTPICPRCSKAVYAAEQTMGPGRKLYHKPCLACMSCNKRLDSYTLLEHDEQPYCKACHLKNFGTRNLRHANLPVAVPPSPTSPPSSTPRRMSTGNDLPRLRANRSLASSPVSSNFPRGISPHQNDAGSTKRGSWGSARGSVTPPEEVEVRKALTLEEDDVMDTAQTPPPASKPLDGLHYSDDTVSAEPQSQSQYSQPSHTGRPGIGTIPRTIPLNIRHRTSSSLNSLGTIPQESEKHEEGQAPSDIDDDDDDAADAHVQAEAEADDVTPSNLPPPSLPRRPSPTSPNAPTSPSALARHYTGTAGASPSSPRGFAVPPILKPTATGTRYGMALGGSSIDSISVQTTGSPRRQWGAGTATPQCPRCGKSVYFAEQVKAVGKTFHKACLRCTECNTTLDSNRLRDHDGDPYCVRCYGKNYGPQGSGYALLGKAGG</sequence>
<keyword evidence="5 11" id="KW-0862">Zinc</keyword>
<evidence type="ECO:0000313" key="15">
    <source>
        <dbReference type="Proteomes" id="UP000567179"/>
    </source>
</evidence>
<dbReference type="EMBL" id="JAACJJ010000044">
    <property type="protein sequence ID" value="KAF5314271.1"/>
    <property type="molecule type" value="Genomic_DNA"/>
</dbReference>
<evidence type="ECO:0000256" key="3">
    <source>
        <dbReference type="ARBA" id="ARBA00022723"/>
    </source>
</evidence>
<comment type="caution">
    <text evidence="14">The sequence shown here is derived from an EMBL/GenBank/DDBJ whole genome shotgun (WGS) entry which is preliminary data.</text>
</comment>
<evidence type="ECO:0000256" key="8">
    <source>
        <dbReference type="ARBA" id="ARBA00023242"/>
    </source>
</evidence>
<keyword evidence="15" id="KW-1185">Reference proteome</keyword>
<dbReference type="PROSITE" id="PS50023">
    <property type="entry name" value="LIM_DOMAIN_2"/>
    <property type="match status" value="2"/>
</dbReference>
<dbReference type="GO" id="GO:0030695">
    <property type="term" value="F:GTPase regulator activity"/>
    <property type="evidence" value="ECO:0007669"/>
    <property type="project" value="UniProtKB-ARBA"/>
</dbReference>
<dbReference type="AlphaFoldDB" id="A0A8H5B095"/>
<evidence type="ECO:0000256" key="1">
    <source>
        <dbReference type="ARBA" id="ARBA00004123"/>
    </source>
</evidence>
<feature type="compositionally biased region" description="Pro residues" evidence="12">
    <location>
        <begin position="80"/>
        <end position="91"/>
    </location>
</feature>
<evidence type="ECO:0000256" key="7">
    <source>
        <dbReference type="ARBA" id="ARBA00023038"/>
    </source>
</evidence>
<gene>
    <name evidence="14" type="ORF">D9619_011824</name>
</gene>
<dbReference type="Proteomes" id="UP000567179">
    <property type="component" value="Unassembled WGS sequence"/>
</dbReference>
<evidence type="ECO:0000256" key="10">
    <source>
        <dbReference type="ARBA" id="ARBA00072537"/>
    </source>
</evidence>
<dbReference type="GO" id="GO:0030036">
    <property type="term" value="P:actin cytoskeleton organization"/>
    <property type="evidence" value="ECO:0007669"/>
    <property type="project" value="TreeGrafter"/>
</dbReference>
<feature type="compositionally biased region" description="Pro residues" evidence="12">
    <location>
        <begin position="276"/>
        <end position="291"/>
    </location>
</feature>
<dbReference type="SUPFAM" id="SSF57716">
    <property type="entry name" value="Glucocorticoid receptor-like (DNA-binding domain)"/>
    <property type="match status" value="4"/>
</dbReference>
<feature type="compositionally biased region" description="Polar residues" evidence="12">
    <location>
        <begin position="110"/>
        <end position="136"/>
    </location>
</feature>
<evidence type="ECO:0000256" key="2">
    <source>
        <dbReference type="ARBA" id="ARBA00022481"/>
    </source>
</evidence>
<dbReference type="PANTHER" id="PTHR24215:SF35">
    <property type="entry name" value="MUSCLE LIM PROTEIN MLP84B"/>
    <property type="match status" value="1"/>
</dbReference>
<evidence type="ECO:0000256" key="12">
    <source>
        <dbReference type="SAM" id="MobiDB-lite"/>
    </source>
</evidence>
<dbReference type="Pfam" id="PF00412">
    <property type="entry name" value="LIM"/>
    <property type="match status" value="2"/>
</dbReference>
<comment type="subcellular location">
    <subcellularLocation>
        <location evidence="1">Nucleus</location>
    </subcellularLocation>
</comment>
<organism evidence="14 15">
    <name type="scientific">Psilocybe cf. subviscida</name>
    <dbReference type="NCBI Taxonomy" id="2480587"/>
    <lineage>
        <taxon>Eukaryota</taxon>
        <taxon>Fungi</taxon>
        <taxon>Dikarya</taxon>
        <taxon>Basidiomycota</taxon>
        <taxon>Agaricomycotina</taxon>
        <taxon>Agaricomycetes</taxon>
        <taxon>Agaricomycetidae</taxon>
        <taxon>Agaricales</taxon>
        <taxon>Agaricineae</taxon>
        <taxon>Strophariaceae</taxon>
        <taxon>Psilocybe</taxon>
    </lineage>
</organism>
<feature type="domain" description="LIM zinc-binding" evidence="13">
    <location>
        <begin position="8"/>
        <end position="69"/>
    </location>
</feature>
<dbReference type="SMART" id="SM00132">
    <property type="entry name" value="LIM"/>
    <property type="match status" value="2"/>
</dbReference>
<keyword evidence="8" id="KW-0539">Nucleus</keyword>
<keyword evidence="7 11" id="KW-0440">LIM domain</keyword>